<feature type="non-terminal residue" evidence="4">
    <location>
        <position position="125"/>
    </location>
</feature>
<feature type="modified residue" description="4-aspartylphosphate" evidence="2">
    <location>
        <position position="59"/>
    </location>
</feature>
<organism evidence="4">
    <name type="scientific">Caldithrix abyssi</name>
    <dbReference type="NCBI Taxonomy" id="187145"/>
    <lineage>
        <taxon>Bacteria</taxon>
        <taxon>Pseudomonadati</taxon>
        <taxon>Calditrichota</taxon>
        <taxon>Calditrichia</taxon>
        <taxon>Calditrichales</taxon>
        <taxon>Calditrichaceae</taxon>
        <taxon>Caldithrix</taxon>
    </lineage>
</organism>
<sequence length="125" mass="14225">MGIKMAKRLLIVDDEETLTFSLYQSFIHSHNDYEVITAGTGEEALEKINQKPFDLIVTDIFMPGISGLEVLEKVKETHPETKVIIMTAYGSEEHKENALGKGAVHYIEKPFDIKEFKKLVMKILE</sequence>
<dbReference type="EMBL" id="DROD01000442">
    <property type="protein sequence ID" value="HHJ52829.1"/>
    <property type="molecule type" value="Genomic_DNA"/>
</dbReference>
<comment type="caution">
    <text evidence="4">The sequence shown here is derived from an EMBL/GenBank/DDBJ whole genome shotgun (WGS) entry which is preliminary data.</text>
</comment>
<gene>
    <name evidence="4" type="ORF">ENJ89_06500</name>
</gene>
<reference evidence="4" key="1">
    <citation type="journal article" date="2020" name="mSystems">
        <title>Genome- and Community-Level Interaction Insights into Carbon Utilization and Element Cycling Functions of Hydrothermarchaeota in Hydrothermal Sediment.</title>
        <authorList>
            <person name="Zhou Z."/>
            <person name="Liu Y."/>
            <person name="Xu W."/>
            <person name="Pan J."/>
            <person name="Luo Z.H."/>
            <person name="Li M."/>
        </authorList>
    </citation>
    <scope>NUCLEOTIDE SEQUENCE [LARGE SCALE GENOMIC DNA]</scope>
    <source>
        <strain evidence="4">HyVt-527</strain>
    </source>
</reference>
<dbReference type="InterPro" id="IPR050595">
    <property type="entry name" value="Bact_response_regulator"/>
</dbReference>
<accession>A0A7V5UF12</accession>
<dbReference type="AlphaFoldDB" id="A0A7V5UF12"/>
<evidence type="ECO:0000313" key="4">
    <source>
        <dbReference type="EMBL" id="HHJ52829.1"/>
    </source>
</evidence>
<evidence type="ECO:0000259" key="3">
    <source>
        <dbReference type="PROSITE" id="PS50110"/>
    </source>
</evidence>
<dbReference type="InterPro" id="IPR011006">
    <property type="entry name" value="CheY-like_superfamily"/>
</dbReference>
<name>A0A7V5UF12_CALAY</name>
<dbReference type="Proteomes" id="UP000886124">
    <property type="component" value="Unassembled WGS sequence"/>
</dbReference>
<dbReference type="Pfam" id="PF00072">
    <property type="entry name" value="Response_reg"/>
    <property type="match status" value="1"/>
</dbReference>
<dbReference type="PANTHER" id="PTHR44591">
    <property type="entry name" value="STRESS RESPONSE REGULATOR PROTEIN 1"/>
    <property type="match status" value="1"/>
</dbReference>
<protein>
    <submittedName>
        <fullName evidence="4">Response regulator</fullName>
    </submittedName>
</protein>
<dbReference type="SUPFAM" id="SSF52172">
    <property type="entry name" value="CheY-like"/>
    <property type="match status" value="1"/>
</dbReference>
<keyword evidence="1 2" id="KW-0597">Phosphoprotein</keyword>
<dbReference type="PROSITE" id="PS50110">
    <property type="entry name" value="RESPONSE_REGULATORY"/>
    <property type="match status" value="1"/>
</dbReference>
<dbReference type="Gene3D" id="3.40.50.2300">
    <property type="match status" value="1"/>
</dbReference>
<dbReference type="SMART" id="SM00448">
    <property type="entry name" value="REC"/>
    <property type="match status" value="1"/>
</dbReference>
<evidence type="ECO:0000256" key="2">
    <source>
        <dbReference type="PROSITE-ProRule" id="PRU00169"/>
    </source>
</evidence>
<evidence type="ECO:0000256" key="1">
    <source>
        <dbReference type="ARBA" id="ARBA00022553"/>
    </source>
</evidence>
<proteinExistence type="predicted"/>
<dbReference type="InterPro" id="IPR001789">
    <property type="entry name" value="Sig_transdc_resp-reg_receiver"/>
</dbReference>
<dbReference type="GO" id="GO:0000160">
    <property type="term" value="P:phosphorelay signal transduction system"/>
    <property type="evidence" value="ECO:0007669"/>
    <property type="project" value="InterPro"/>
</dbReference>
<feature type="domain" description="Response regulatory" evidence="3">
    <location>
        <begin position="8"/>
        <end position="124"/>
    </location>
</feature>
<dbReference type="PANTHER" id="PTHR44591:SF3">
    <property type="entry name" value="RESPONSE REGULATORY DOMAIN-CONTAINING PROTEIN"/>
    <property type="match status" value="1"/>
</dbReference>